<reference evidence="1" key="1">
    <citation type="submission" date="2021-01" db="EMBL/GenBank/DDBJ databases">
        <title>Fulvivirga kasyanovii gen. nov., sp nov., a novel member of the phylum Bacteroidetes isolated from seawater in a mussel farm.</title>
        <authorList>
            <person name="Zhao L.-H."/>
            <person name="Wang Z.-J."/>
        </authorList>
    </citation>
    <scope>NUCLEOTIDE SEQUENCE</scope>
    <source>
        <strain evidence="1">2943</strain>
    </source>
</reference>
<keyword evidence="2" id="KW-1185">Reference proteome</keyword>
<proteinExistence type="predicted"/>
<comment type="caution">
    <text evidence="1">The sequence shown here is derived from an EMBL/GenBank/DDBJ whole genome shotgun (WGS) entry which is preliminary data.</text>
</comment>
<name>A0A937FB59_9BACT</name>
<organism evidence="1 2">
    <name type="scientific">Fulvivirga sediminis</name>
    <dbReference type="NCBI Taxonomy" id="2803949"/>
    <lineage>
        <taxon>Bacteria</taxon>
        <taxon>Pseudomonadati</taxon>
        <taxon>Bacteroidota</taxon>
        <taxon>Cytophagia</taxon>
        <taxon>Cytophagales</taxon>
        <taxon>Fulvivirgaceae</taxon>
        <taxon>Fulvivirga</taxon>
    </lineage>
</organism>
<sequence>MNSRVRNKLIQLARTDSAPISYRRLINTTELGLNLDIKHEKQLLGTILDEISEEEHEENRPLISVMVQDKKNGQGDRFYKLAEQLGYGDWKELKNDESFKDEQIKKCREFWMDEDNYKKYF</sequence>
<dbReference type="AlphaFoldDB" id="A0A937FB59"/>
<dbReference type="Proteomes" id="UP000659388">
    <property type="component" value="Unassembled WGS sequence"/>
</dbReference>
<gene>
    <name evidence="1" type="ORF">JL102_17470</name>
</gene>
<evidence type="ECO:0000313" key="2">
    <source>
        <dbReference type="Proteomes" id="UP000659388"/>
    </source>
</evidence>
<protein>
    <submittedName>
        <fullName evidence="1">Uncharacterized protein</fullName>
    </submittedName>
</protein>
<evidence type="ECO:0000313" key="1">
    <source>
        <dbReference type="EMBL" id="MBL3657944.1"/>
    </source>
</evidence>
<dbReference type="RefSeq" id="WP_202245739.1">
    <property type="nucleotide sequence ID" value="NZ_JAESIY010000010.1"/>
</dbReference>
<dbReference type="EMBL" id="JAESIY010000010">
    <property type="protein sequence ID" value="MBL3657944.1"/>
    <property type="molecule type" value="Genomic_DNA"/>
</dbReference>
<accession>A0A937FB59</accession>